<evidence type="ECO:0000313" key="1">
    <source>
        <dbReference type="EMBL" id="URZ12814.1"/>
    </source>
</evidence>
<dbReference type="RefSeq" id="WP_077832302.1">
    <property type="nucleotide sequence ID" value="NZ_CP096983.1"/>
</dbReference>
<organism evidence="1 2">
    <name type="scientific">Clostridium felsineum</name>
    <dbReference type="NCBI Taxonomy" id="36839"/>
    <lineage>
        <taxon>Bacteria</taxon>
        <taxon>Bacillati</taxon>
        <taxon>Bacillota</taxon>
        <taxon>Clostridia</taxon>
        <taxon>Eubacteriales</taxon>
        <taxon>Clostridiaceae</taxon>
        <taxon>Clostridium</taxon>
    </lineage>
</organism>
<dbReference type="KEGG" id="crw:CROST_035590"/>
<gene>
    <name evidence="1" type="ORF">CROST_035590</name>
</gene>
<dbReference type="AlphaFoldDB" id="A0A1S8KZG3"/>
<protein>
    <submittedName>
        <fullName evidence="1">Uncharacterized protein</fullName>
    </submittedName>
</protein>
<sequence length="176" mass="20976">MNKEIKYFTERNGFMIKFYIITIFTSIIGMLFLGFDIEAIIFQKDVLFIIVVDTIFTVLGLFFVRMCKPVIMICGRSKFEITFYKDNFHYKGIMREETIRYEEMENISEVILFSGYGGDFANDKGVLKLDLKGRKKRLYITLGGLREENKDKLRMEFKNRTHKNIDLSMKWIFFIK</sequence>
<proteinExistence type="predicted"/>
<evidence type="ECO:0000313" key="2">
    <source>
        <dbReference type="Proteomes" id="UP000190951"/>
    </source>
</evidence>
<accession>A0A1S8KZG3</accession>
<dbReference type="Proteomes" id="UP000190951">
    <property type="component" value="Chromosome"/>
</dbReference>
<dbReference type="EMBL" id="CP096983">
    <property type="protein sequence ID" value="URZ12814.1"/>
    <property type="molecule type" value="Genomic_DNA"/>
</dbReference>
<name>A0A1S8KZG3_9CLOT</name>
<dbReference type="STRING" id="84029.CROST_39110"/>
<reference evidence="1 2" key="1">
    <citation type="submission" date="2022-04" db="EMBL/GenBank/DDBJ databases">
        <title>Genome sequence of C. roseum typestrain.</title>
        <authorList>
            <person name="Poehlein A."/>
            <person name="Schoch T."/>
            <person name="Duerre P."/>
            <person name="Daniel R."/>
        </authorList>
    </citation>
    <scope>NUCLEOTIDE SEQUENCE [LARGE SCALE GENOMIC DNA]</scope>
    <source>
        <strain evidence="1 2">DSM 7320</strain>
    </source>
</reference>
<keyword evidence="2" id="KW-1185">Reference proteome</keyword>